<organism evidence="2">
    <name type="scientific">uncultured Caudovirales phage</name>
    <dbReference type="NCBI Taxonomy" id="2100421"/>
    <lineage>
        <taxon>Viruses</taxon>
        <taxon>Duplodnaviria</taxon>
        <taxon>Heunggongvirae</taxon>
        <taxon>Uroviricota</taxon>
        <taxon>Caudoviricetes</taxon>
        <taxon>Peduoviridae</taxon>
        <taxon>Maltschvirus</taxon>
        <taxon>Maltschvirus maltsch</taxon>
    </lineage>
</organism>
<evidence type="ECO:0000313" key="2">
    <source>
        <dbReference type="EMBL" id="CAB4173706.1"/>
    </source>
</evidence>
<name>A0A6J5PUD3_9CAUD</name>
<proteinExistence type="predicted"/>
<dbReference type="EMBL" id="LR796925">
    <property type="protein sequence ID" value="CAB4173706.1"/>
    <property type="molecule type" value="Genomic_DNA"/>
</dbReference>
<reference evidence="2" key="1">
    <citation type="submission" date="2020-05" db="EMBL/GenBank/DDBJ databases">
        <authorList>
            <person name="Chiriac C."/>
            <person name="Salcher M."/>
            <person name="Ghai R."/>
            <person name="Kavagutti S V."/>
        </authorList>
    </citation>
    <scope>NUCLEOTIDE SEQUENCE</scope>
</reference>
<dbReference type="EMBL" id="LR796303">
    <property type="protein sequence ID" value="CAB4135439.1"/>
    <property type="molecule type" value="Genomic_DNA"/>
</dbReference>
<evidence type="ECO:0000313" key="1">
    <source>
        <dbReference type="EMBL" id="CAB4135439.1"/>
    </source>
</evidence>
<dbReference type="EMBL" id="LR796998">
    <property type="protein sequence ID" value="CAB4180220.1"/>
    <property type="molecule type" value="Genomic_DNA"/>
</dbReference>
<gene>
    <name evidence="3" type="ORF">UFOVP1037_8</name>
    <name evidence="4" type="ORF">UFOVP1250_10</name>
    <name evidence="1" type="ORF">UFOVP287_13</name>
    <name evidence="2" type="ORF">UFOVP969_4</name>
</gene>
<evidence type="ECO:0000313" key="4">
    <source>
        <dbReference type="EMBL" id="CAB4193992.1"/>
    </source>
</evidence>
<protein>
    <submittedName>
        <fullName evidence="2">Uncharacterized protein</fullName>
    </submittedName>
</protein>
<accession>A0A6J5PUD3</accession>
<dbReference type="EMBL" id="LR797199">
    <property type="protein sequence ID" value="CAB4193992.1"/>
    <property type="molecule type" value="Genomic_DNA"/>
</dbReference>
<evidence type="ECO:0000313" key="3">
    <source>
        <dbReference type="EMBL" id="CAB4180220.1"/>
    </source>
</evidence>
<sequence length="127" mass="12816">MAPTTGGTAVDISDHVTSVTLSYEKDALETTAMGATGHVFTGGLVNLSVTLELNNDQATGNVLDTLYTNVGTGTTQLIISNNTTAGTPKFTCTSMFLASSTPVNGAVGELSKQSVTLTGGAITKGTV</sequence>